<dbReference type="RefSeq" id="YP_214560.1">
    <property type="nucleotide sequence ID" value="NC_006883.2"/>
</dbReference>
<reference evidence="1 3" key="1">
    <citation type="journal article" date="2005" name="PLoS Biol.">
        <title>Three Prochlorococcus cyanophage genomes: signature features and ecological interpretations.</title>
        <authorList>
            <person name="Sullivan M.B."/>
            <person name="Coleman M.L."/>
            <person name="Weigele P."/>
            <person name="Rohwer F."/>
            <person name="Chisholm S.W."/>
        </authorList>
    </citation>
    <scope>NUCLEOTIDE SEQUENCE</scope>
</reference>
<dbReference type="KEGG" id="vg:3294447"/>
<evidence type="ECO:0000313" key="2">
    <source>
        <dbReference type="EMBL" id="ACY76205.1"/>
    </source>
</evidence>
<evidence type="ECO:0000313" key="3">
    <source>
        <dbReference type="Proteomes" id="UP000000991"/>
    </source>
</evidence>
<name>Q58M26_BPPRM</name>
<reference evidence="2 4" key="2">
    <citation type="submission" date="2009-10" db="EMBL/GenBank/DDBJ databases">
        <title>The Genome Sequence of Prochlorococcus phage P-SSM2.</title>
        <authorList>
            <consortium name="The Broad Institute Genome Sequencing Platform"/>
            <person name="Henn M.R."/>
            <person name="Sullivan M.S."/>
            <person name="Osburne M.S."/>
            <person name="Levin J."/>
            <person name="Malboeuf C."/>
            <person name="Casali M."/>
            <person name="Russ C."/>
            <person name="Lennon N."/>
            <person name="Chapman S.B."/>
            <person name="Erlich R."/>
            <person name="Young S.K."/>
            <person name="Koehrsen M."/>
            <person name="Yandava C."/>
            <person name="Zeng Q."/>
            <person name="Alvarado L."/>
            <person name="Anderson S."/>
            <person name="Berlin A."/>
            <person name="Borenstein D."/>
            <person name="Chen Z."/>
            <person name="Engels R."/>
            <person name="Freedman E."/>
            <person name="Gellesch M."/>
            <person name="Goldberg J."/>
            <person name="Green L."/>
            <person name="Griggs A."/>
            <person name="Gujja S."/>
            <person name="Heilman E.R."/>
            <person name="Heiman D."/>
            <person name="Hepburn T."/>
            <person name="Howarth C."/>
            <person name="Jen D."/>
            <person name="Larson L."/>
            <person name="Lewis B."/>
            <person name="Mehta T."/>
            <person name="Park D."/>
            <person name="Pearson M."/>
            <person name="Richards J."/>
            <person name="Rizzolo K."/>
            <person name="Roberts A."/>
            <person name="Ryan E."/>
            <person name="Saif S."/>
            <person name="Shea T."/>
            <person name="Shenoy N."/>
            <person name="Sisk P."/>
            <person name="Stolte C."/>
            <person name="Sykes S."/>
            <person name="Walk T."/>
            <person name="White J."/>
            <person name="Yu Q."/>
            <person name="Coleman M.L."/>
            <person name="Huang K.H."/>
            <person name="Weigele P.R."/>
            <person name="DeFrancesco A.S."/>
            <person name="Kern S.E."/>
            <person name="Thompson L.R."/>
            <person name="Fu R."/>
            <person name="Hombeck B."/>
            <person name="Chisholm S.W."/>
            <person name="Haas B."/>
            <person name="Nusbaum C."/>
            <person name="Birren B."/>
        </authorList>
    </citation>
    <scope>NUCLEOTIDE SEQUENCE [LARGE SCALE GENOMIC DNA]</scope>
    <source>
        <strain evidence="2">P-SSM2</strain>
    </source>
</reference>
<dbReference type="InterPro" id="IPR045617">
    <property type="entry name" value="DUF6445"/>
</dbReference>
<proteinExistence type="predicted"/>
<gene>
    <name evidence="2" type="ORF">PCMG_00330</name>
    <name evidence="1" type="ORF">PSSM2_328</name>
</gene>
<dbReference type="OrthoDB" id="26407at10239"/>
<dbReference type="GeneID" id="3294447"/>
<dbReference type="EMBL" id="GU071092">
    <property type="protein sequence ID" value="ACY76205.1"/>
    <property type="molecule type" value="Genomic_DNA"/>
</dbReference>
<dbReference type="Pfam" id="PF20043">
    <property type="entry name" value="DUF6445"/>
    <property type="match status" value="1"/>
</dbReference>
<sequence>MNLLYPIGCYDNFYKDPDPVREFALGLDYTKYGGFYPGFRSRCISTLNTKLFEYSVKKLLSMYGNYYNIPLENYDVFSYFQKIYRFSSNPDDVINDGWIHCDGNTLLAAVIYLDKEPFSNNGTSFYHKVNSSFKTIVSQVDGAAEQTPYDRIIGESDHCKIDDVHWYRDKLIENNNQFNLTVSVNNCYNRLISYSGDQWHGQSNYYMPNDQDFRLTQVFFFYRMNVPIDLIPSIRCSADGI</sequence>
<organism evidence="1 3">
    <name type="scientific">Prochlorococcus phage P-SSM2</name>
    <dbReference type="NCBI Taxonomy" id="268746"/>
    <lineage>
        <taxon>Viruses</taxon>
        <taxon>Duplodnaviria</taxon>
        <taxon>Heunggongvirae</taxon>
        <taxon>Uroviricota</taxon>
        <taxon>Caudoviricetes</taxon>
        <taxon>Pantevenvirales</taxon>
        <taxon>Kyanoviridae</taxon>
        <taxon>Salacisavirus</taxon>
        <taxon>Salacisavirus pssm2</taxon>
    </lineage>
</organism>
<dbReference type="Proteomes" id="UP000000991">
    <property type="component" value="Segment"/>
</dbReference>
<protein>
    <submittedName>
        <fullName evidence="1">Uncharacterized protein</fullName>
    </submittedName>
</protein>
<organismHost>
    <name type="scientific">Prochlorococcus</name>
    <dbReference type="NCBI Taxonomy" id="1218"/>
</organismHost>
<accession>Q58M26</accession>
<dbReference type="EMBL" id="AY939844">
    <property type="protein sequence ID" value="AAX44706.1"/>
    <property type="molecule type" value="Genomic_DNA"/>
</dbReference>
<evidence type="ECO:0000313" key="4">
    <source>
        <dbReference type="Proteomes" id="UP000013923"/>
    </source>
</evidence>
<dbReference type="Proteomes" id="UP000013923">
    <property type="component" value="Genome"/>
</dbReference>
<evidence type="ECO:0000313" key="1">
    <source>
        <dbReference type="EMBL" id="AAX44706.1"/>
    </source>
</evidence>
<reference evidence="1 3" key="3">
    <citation type="journal article" date="2010" name="Environ. Microbiol.">
        <title>Genomic analysis of oceanic cyanobacterial myoviruses compared with T4-like myoviruses from diverse hosts and environments.</title>
        <authorList>
            <person name="Sullivan M.B."/>
            <person name="Huang K.H."/>
            <person name="Ignacio-Espinoza J.C."/>
            <person name="Berlin A.M."/>
            <person name="Kelly L."/>
            <person name="Weigele P.R."/>
            <person name="DeFrancesco A.S."/>
            <person name="Kern S.E."/>
            <person name="Thompson L.R."/>
            <person name="Young S."/>
            <person name="Yandava C."/>
            <person name="Fu R."/>
            <person name="Krastins B."/>
            <person name="Chase M."/>
            <person name="Sarracino D."/>
            <person name="Osburne M.S."/>
            <person name="Henn M.R."/>
            <person name="Chisholm S.W."/>
        </authorList>
    </citation>
    <scope>NUCLEOTIDE SEQUENCE [LARGE SCALE GENOMIC DNA]</scope>
</reference>
<keyword evidence="3" id="KW-1185">Reference proteome</keyword>